<protein>
    <submittedName>
        <fullName evidence="3">Reverse transcriptase domain-containing protein</fullName>
    </submittedName>
</protein>
<gene>
    <name evidence="1" type="ORF">HPBE_LOCUS17696</name>
</gene>
<name>A0A183G7E1_HELPZ</name>
<accession>A0A183G7E1</accession>
<dbReference type="EMBL" id="UZAH01030191">
    <property type="protein sequence ID" value="VDP09630.1"/>
    <property type="molecule type" value="Genomic_DNA"/>
</dbReference>
<dbReference type="WBParaSite" id="HPBE_0001769701-mRNA-1">
    <property type="protein sequence ID" value="HPBE_0001769701-mRNA-1"/>
    <property type="gene ID" value="HPBE_0001769701"/>
</dbReference>
<sequence>MSADARVVTHLLTLKCGSPLVKEPSKEEIKLAELMANILKDFEAPYDRVQNSALSHVERKSLPTPDINCNAIVLENKTAINEARLMQYNTYGIEKLLLDAHDRSRMVKPPYQGPVEKKYPDLLDSIGKFV</sequence>
<reference evidence="1 2" key="1">
    <citation type="submission" date="2018-11" db="EMBL/GenBank/DDBJ databases">
        <authorList>
            <consortium name="Pathogen Informatics"/>
        </authorList>
    </citation>
    <scope>NUCLEOTIDE SEQUENCE [LARGE SCALE GENOMIC DNA]</scope>
</reference>
<evidence type="ECO:0000313" key="2">
    <source>
        <dbReference type="Proteomes" id="UP000050761"/>
    </source>
</evidence>
<dbReference type="Proteomes" id="UP000050761">
    <property type="component" value="Unassembled WGS sequence"/>
</dbReference>
<evidence type="ECO:0000313" key="3">
    <source>
        <dbReference type="WBParaSite" id="HPBE_0001769701-mRNA-1"/>
    </source>
</evidence>
<proteinExistence type="predicted"/>
<keyword evidence="2" id="KW-1185">Reference proteome</keyword>
<dbReference type="AlphaFoldDB" id="A0A183G7E1"/>
<reference evidence="3" key="2">
    <citation type="submission" date="2019-09" db="UniProtKB">
        <authorList>
            <consortium name="WormBaseParasite"/>
        </authorList>
    </citation>
    <scope>IDENTIFICATION</scope>
</reference>
<accession>A0A3P8AYI3</accession>
<organism evidence="2 3">
    <name type="scientific">Heligmosomoides polygyrus</name>
    <name type="common">Parasitic roundworm</name>
    <dbReference type="NCBI Taxonomy" id="6339"/>
    <lineage>
        <taxon>Eukaryota</taxon>
        <taxon>Metazoa</taxon>
        <taxon>Ecdysozoa</taxon>
        <taxon>Nematoda</taxon>
        <taxon>Chromadorea</taxon>
        <taxon>Rhabditida</taxon>
        <taxon>Rhabditina</taxon>
        <taxon>Rhabditomorpha</taxon>
        <taxon>Strongyloidea</taxon>
        <taxon>Heligmosomidae</taxon>
        <taxon>Heligmosomoides</taxon>
    </lineage>
</organism>
<evidence type="ECO:0000313" key="1">
    <source>
        <dbReference type="EMBL" id="VDP09630.1"/>
    </source>
</evidence>